<keyword evidence="1" id="KW-0677">Repeat</keyword>
<organism evidence="6">
    <name type="scientific">Macaca mulatta</name>
    <name type="common">Rhesus macaque</name>
    <dbReference type="NCBI Taxonomy" id="9544"/>
    <lineage>
        <taxon>Eukaryota</taxon>
        <taxon>Metazoa</taxon>
        <taxon>Chordata</taxon>
        <taxon>Craniata</taxon>
        <taxon>Vertebrata</taxon>
        <taxon>Euteleostomi</taxon>
        <taxon>Mammalia</taxon>
        <taxon>Eutheria</taxon>
        <taxon>Euarchontoglires</taxon>
        <taxon>Primates</taxon>
        <taxon>Haplorrhini</taxon>
        <taxon>Catarrhini</taxon>
        <taxon>Cercopithecidae</taxon>
        <taxon>Cercopithecinae</taxon>
        <taxon>Macaca</taxon>
    </lineage>
</organism>
<evidence type="ECO:0000313" key="6">
    <source>
        <dbReference type="EMBL" id="EHH28466.1"/>
    </source>
</evidence>
<feature type="coiled-coil region" evidence="4">
    <location>
        <begin position="7"/>
        <end position="66"/>
    </location>
</feature>
<feature type="domain" description="CCDC144C-like coiled-coil" evidence="5">
    <location>
        <begin position="3"/>
        <end position="90"/>
    </location>
</feature>
<dbReference type="PANTHER" id="PTHR24147:SF66">
    <property type="entry name" value="POTE ANKYRIN DOMAIN FAMILY MEMBER D"/>
    <property type="match status" value="1"/>
</dbReference>
<evidence type="ECO:0000256" key="2">
    <source>
        <dbReference type="ARBA" id="ARBA00023043"/>
    </source>
</evidence>
<reference evidence="6" key="1">
    <citation type="journal article" date="2011" name="Nat. Biotechnol.">
        <title>Genome sequencing and comparison of two nonhuman primate animal models, the cynomolgus and Chinese rhesus macaques.</title>
        <authorList>
            <person name="Yan G."/>
            <person name="Zhang G."/>
            <person name="Fang X."/>
            <person name="Zhang Y."/>
            <person name="Li C."/>
            <person name="Ling F."/>
            <person name="Cooper D.N."/>
            <person name="Li Q."/>
            <person name="Li Y."/>
            <person name="van Gool A.J."/>
            <person name="Du H."/>
            <person name="Chen J."/>
            <person name="Chen R."/>
            <person name="Zhang P."/>
            <person name="Huang Z."/>
            <person name="Thompson J.R."/>
            <person name="Meng Y."/>
            <person name="Bai Y."/>
            <person name="Wang J."/>
            <person name="Zhuo M."/>
            <person name="Wang T."/>
            <person name="Huang Y."/>
            <person name="Wei L."/>
            <person name="Li J."/>
            <person name="Wang Z."/>
            <person name="Hu H."/>
            <person name="Yang P."/>
            <person name="Le L."/>
            <person name="Stenson P.D."/>
            <person name="Li B."/>
            <person name="Liu X."/>
            <person name="Ball E.V."/>
            <person name="An N."/>
            <person name="Huang Q."/>
            <person name="Zhang Y."/>
            <person name="Fan W."/>
            <person name="Zhang X."/>
            <person name="Li Y."/>
            <person name="Wang W."/>
            <person name="Katze M.G."/>
            <person name="Su B."/>
            <person name="Nielsen R."/>
            <person name="Yang H."/>
            <person name="Wang J."/>
            <person name="Wang X."/>
            <person name="Wang J."/>
        </authorList>
    </citation>
    <scope>NUCLEOTIDE SEQUENCE [LARGE SCALE GENOMIC DNA]</scope>
    <source>
        <strain evidence="6">CR-5</strain>
    </source>
</reference>
<dbReference type="PANTHER" id="PTHR24147">
    <property type="entry name" value="ANKYRIN REPEAT DOMAIN 36-RELATED"/>
    <property type="match status" value="1"/>
</dbReference>
<gene>
    <name evidence="6" type="ORF">EGK_18908</name>
</gene>
<dbReference type="InterPro" id="IPR039497">
    <property type="entry name" value="CC144C-like_CC_dom"/>
</dbReference>
<proteinExistence type="predicted"/>
<feature type="non-terminal residue" evidence="6">
    <location>
        <position position="90"/>
    </location>
</feature>
<dbReference type="AlphaFoldDB" id="G7MZ90"/>
<dbReference type="Proteomes" id="UP000013456">
    <property type="component" value="Chromosome 8"/>
</dbReference>
<feature type="non-terminal residue" evidence="6">
    <location>
        <position position="1"/>
    </location>
</feature>
<accession>G7MZ90</accession>
<sequence>SLSHKKEKDLLHENSMLQEEIAMLRLELDTVKHQNQLKEKKYFEDIESVKEEHDNLLKTIKLNEEARTVFQYNGQLSILTTENKMLSSEL</sequence>
<evidence type="ECO:0000256" key="1">
    <source>
        <dbReference type="ARBA" id="ARBA00022737"/>
    </source>
</evidence>
<dbReference type="Pfam" id="PF14915">
    <property type="entry name" value="CCDC144C"/>
    <property type="match status" value="1"/>
</dbReference>
<evidence type="ECO:0000259" key="5">
    <source>
        <dbReference type="Pfam" id="PF14915"/>
    </source>
</evidence>
<keyword evidence="2" id="KW-0040">ANK repeat</keyword>
<name>G7MZ90_MACMU</name>
<evidence type="ECO:0000256" key="3">
    <source>
        <dbReference type="ARBA" id="ARBA00023054"/>
    </source>
</evidence>
<dbReference type="EMBL" id="CM001260">
    <property type="protein sequence ID" value="EHH28466.1"/>
    <property type="molecule type" value="Genomic_DNA"/>
</dbReference>
<protein>
    <recommendedName>
        <fullName evidence="5">CCDC144C-like coiled-coil domain-containing protein</fullName>
    </recommendedName>
</protein>
<keyword evidence="3 4" id="KW-0175">Coiled coil</keyword>
<evidence type="ECO:0000256" key="4">
    <source>
        <dbReference type="SAM" id="Coils"/>
    </source>
</evidence>
<dbReference type="InterPro" id="IPR050657">
    <property type="entry name" value="Ankyrin_repeat_domain"/>
</dbReference>